<accession>A0ACC6P8L7</accession>
<evidence type="ECO:0000313" key="1">
    <source>
        <dbReference type="EMBL" id="MEJ8303274.1"/>
    </source>
</evidence>
<dbReference type="EMBL" id="JBBKAR010000016">
    <property type="protein sequence ID" value="MEJ8303274.1"/>
    <property type="molecule type" value="Genomic_DNA"/>
</dbReference>
<organism evidence="1 2">
    <name type="scientific">Saccharibacillus sacchari</name>
    <dbReference type="NCBI Taxonomy" id="456493"/>
    <lineage>
        <taxon>Bacteria</taxon>
        <taxon>Bacillati</taxon>
        <taxon>Bacillota</taxon>
        <taxon>Bacilli</taxon>
        <taxon>Bacillales</taxon>
        <taxon>Paenibacillaceae</taxon>
        <taxon>Saccharibacillus</taxon>
    </lineage>
</organism>
<gene>
    <name evidence="1" type="primary">nikC</name>
    <name evidence="1" type="ORF">WKI47_05010</name>
</gene>
<sequence>MPKNVPAYLGGFIVLGVLSVGLLAPLIAPSNPLDVHMTHRLAGPSMDYPLGTDHLGRCVLSRLIYGTRQSLFCALAVLVTVLAISVPVGVLSGYVGGTIDRFVMRIVDILLAFPSLILALAIAAMLGPGQAHLLLAFASVWWAGYARLIRGMVLQLKANDYVLAARASGSSHLRIAFDHVLRGAARPILVLASMEVGTIMLALAGLSFLGLGSQPPAPEWGVMLSDSRPYIQTVPNLMIFPGLAIALCVLGFNLLAEGLREQRRVAK</sequence>
<reference evidence="1" key="1">
    <citation type="submission" date="2024-03" db="EMBL/GenBank/DDBJ databases">
        <title>Whole genome sequecning of epiphytes from Marcgravia umbellata leaves.</title>
        <authorList>
            <person name="Kumar G."/>
            <person name="Savka M.A."/>
        </authorList>
    </citation>
    <scope>NUCLEOTIDE SEQUENCE</scope>
    <source>
        <strain evidence="1">RIT_BL5</strain>
    </source>
</reference>
<protein>
    <submittedName>
        <fullName evidence="1">Nickel transporter permease</fullName>
    </submittedName>
</protein>
<dbReference type="Proteomes" id="UP001380953">
    <property type="component" value="Unassembled WGS sequence"/>
</dbReference>
<comment type="caution">
    <text evidence="1">The sequence shown here is derived from an EMBL/GenBank/DDBJ whole genome shotgun (WGS) entry which is preliminary data.</text>
</comment>
<evidence type="ECO:0000313" key="2">
    <source>
        <dbReference type="Proteomes" id="UP001380953"/>
    </source>
</evidence>
<keyword evidence="2" id="KW-1185">Reference proteome</keyword>
<name>A0ACC6P8L7_9BACL</name>
<proteinExistence type="predicted"/>